<dbReference type="AlphaFoldDB" id="A0A840WF62"/>
<protein>
    <submittedName>
        <fullName evidence="2">Uncharacterized protein</fullName>
    </submittedName>
</protein>
<keyword evidence="3" id="KW-1185">Reference proteome</keyword>
<name>A0A840WF62_9ACTN</name>
<evidence type="ECO:0000313" key="2">
    <source>
        <dbReference type="EMBL" id="MBB5494872.1"/>
    </source>
</evidence>
<dbReference type="EMBL" id="JACHDO010000001">
    <property type="protein sequence ID" value="MBB5494872.1"/>
    <property type="molecule type" value="Genomic_DNA"/>
</dbReference>
<proteinExistence type="predicted"/>
<feature type="region of interest" description="Disordered" evidence="1">
    <location>
        <begin position="1"/>
        <end position="26"/>
    </location>
</feature>
<dbReference type="Proteomes" id="UP000579647">
    <property type="component" value="Unassembled WGS sequence"/>
</dbReference>
<sequence>MRFDVPKPRSIQRLPTTRSGYPVPVITPRGDMSETFTLAELPDTGLTVVCPCQDTGRPHKLGAMCHDLQRRTMRQHRCGVCGKHLDPRTGLVFIRSTPQTWDFIEPPLHPRCMAYSVQVCPMLARHAEQAEVLIARSMQLRERRVMAFPDGTRGVSQYFPLDAPQARYAGALDYLVATPVKPDIYPCPAWLEHHAPPLT</sequence>
<accession>A0A840WF62</accession>
<gene>
    <name evidence="2" type="ORF">HNR07_006009</name>
</gene>
<evidence type="ECO:0000256" key="1">
    <source>
        <dbReference type="SAM" id="MobiDB-lite"/>
    </source>
</evidence>
<organism evidence="2 3">
    <name type="scientific">Nocardiopsis metallicus</name>
    <dbReference type="NCBI Taxonomy" id="179819"/>
    <lineage>
        <taxon>Bacteria</taxon>
        <taxon>Bacillati</taxon>
        <taxon>Actinomycetota</taxon>
        <taxon>Actinomycetes</taxon>
        <taxon>Streptosporangiales</taxon>
        <taxon>Nocardiopsidaceae</taxon>
        <taxon>Nocardiopsis</taxon>
    </lineage>
</organism>
<reference evidence="2 3" key="1">
    <citation type="submission" date="2020-08" db="EMBL/GenBank/DDBJ databases">
        <title>Sequencing the genomes of 1000 actinobacteria strains.</title>
        <authorList>
            <person name="Klenk H.-P."/>
        </authorList>
    </citation>
    <scope>NUCLEOTIDE SEQUENCE [LARGE SCALE GENOMIC DNA]</scope>
    <source>
        <strain evidence="2 3">DSM 44598</strain>
    </source>
</reference>
<comment type="caution">
    <text evidence="2">The sequence shown here is derived from an EMBL/GenBank/DDBJ whole genome shotgun (WGS) entry which is preliminary data.</text>
</comment>
<evidence type="ECO:0000313" key="3">
    <source>
        <dbReference type="Proteomes" id="UP000579647"/>
    </source>
</evidence>
<dbReference type="RefSeq" id="WP_312894017.1">
    <property type="nucleotide sequence ID" value="NZ_BAAAKM010000173.1"/>
</dbReference>